<proteinExistence type="predicted"/>
<gene>
    <name evidence="2" type="ORF">QYF68_05120</name>
</gene>
<evidence type="ECO:0000313" key="2">
    <source>
        <dbReference type="EMBL" id="MDN4517205.1"/>
    </source>
</evidence>
<name>A0ABT8H9H5_MYCAO</name>
<dbReference type="Gene3D" id="3.30.750.24">
    <property type="entry name" value="STAS domain"/>
    <property type="match status" value="1"/>
</dbReference>
<organism evidence="2 3">
    <name type="scientific">Mycolicibacterium austroafricanum</name>
    <name type="common">Mycobacterium austroafricanum</name>
    <dbReference type="NCBI Taxonomy" id="39687"/>
    <lineage>
        <taxon>Bacteria</taxon>
        <taxon>Bacillati</taxon>
        <taxon>Actinomycetota</taxon>
        <taxon>Actinomycetes</taxon>
        <taxon>Mycobacteriales</taxon>
        <taxon>Mycobacteriaceae</taxon>
        <taxon>Mycolicibacterium</taxon>
    </lineage>
</organism>
<dbReference type="Proteomes" id="UP001172687">
    <property type="component" value="Unassembled WGS sequence"/>
</dbReference>
<dbReference type="SUPFAM" id="SSF52091">
    <property type="entry name" value="SpoIIaa-like"/>
    <property type="match status" value="1"/>
</dbReference>
<evidence type="ECO:0000259" key="1">
    <source>
        <dbReference type="PROSITE" id="PS50801"/>
    </source>
</evidence>
<dbReference type="Pfam" id="PF01740">
    <property type="entry name" value="STAS"/>
    <property type="match status" value="1"/>
</dbReference>
<keyword evidence="3" id="KW-1185">Reference proteome</keyword>
<comment type="caution">
    <text evidence="2">The sequence shown here is derived from an EMBL/GenBank/DDBJ whole genome shotgun (WGS) entry which is preliminary data.</text>
</comment>
<accession>A0ABT8H9H5</accession>
<protein>
    <submittedName>
        <fullName evidence="2">STAS domain-containing protein</fullName>
    </submittedName>
</protein>
<dbReference type="InterPro" id="IPR002645">
    <property type="entry name" value="STAS_dom"/>
</dbReference>
<sequence length="144" mass="15130">MSRQRDDGLGAADSLRLQVQRMPSNTSVVHVDGPLLADTTAPMRRTVSDELLRTPELLALNLTGVTTIDTAGIDALTSAAMQAGESDIGFCLLGAQHGPVGAALSQANLTELFEMFNSLDDVGIPLAPPHPGRRNFLGRPTTGP</sequence>
<dbReference type="EMBL" id="JAUHTC010000022">
    <property type="protein sequence ID" value="MDN4517205.1"/>
    <property type="molecule type" value="Genomic_DNA"/>
</dbReference>
<feature type="domain" description="STAS" evidence="1">
    <location>
        <begin position="28"/>
        <end position="126"/>
    </location>
</feature>
<evidence type="ECO:0000313" key="3">
    <source>
        <dbReference type="Proteomes" id="UP001172687"/>
    </source>
</evidence>
<reference evidence="2" key="1">
    <citation type="submission" date="2023-07" db="EMBL/GenBank/DDBJ databases">
        <title>Degradation of tert-butanol by M. austroafricanum TBA100.</title>
        <authorList>
            <person name="Helbich S."/>
            <person name="Vainshtein Y."/>
        </authorList>
    </citation>
    <scope>NUCLEOTIDE SEQUENCE</scope>
    <source>
        <strain evidence="2">TBA100</strain>
    </source>
</reference>
<dbReference type="CDD" id="cd07043">
    <property type="entry name" value="STAS_anti-anti-sigma_factors"/>
    <property type="match status" value="1"/>
</dbReference>
<dbReference type="RefSeq" id="WP_170926763.1">
    <property type="nucleotide sequence ID" value="NZ_JAUHTC010000022.1"/>
</dbReference>
<dbReference type="InterPro" id="IPR036513">
    <property type="entry name" value="STAS_dom_sf"/>
</dbReference>
<dbReference type="PROSITE" id="PS50801">
    <property type="entry name" value="STAS"/>
    <property type="match status" value="1"/>
</dbReference>